<dbReference type="InterPro" id="IPR011701">
    <property type="entry name" value="MFS"/>
</dbReference>
<dbReference type="OrthoDB" id="2533084at2759"/>
<dbReference type="GeneID" id="54480769"/>
<dbReference type="InterPro" id="IPR036259">
    <property type="entry name" value="MFS_trans_sf"/>
</dbReference>
<organism evidence="7 8">
    <name type="scientific">Pseudovirgaria hyperparasitica</name>
    <dbReference type="NCBI Taxonomy" id="470096"/>
    <lineage>
        <taxon>Eukaryota</taxon>
        <taxon>Fungi</taxon>
        <taxon>Dikarya</taxon>
        <taxon>Ascomycota</taxon>
        <taxon>Pezizomycotina</taxon>
        <taxon>Dothideomycetes</taxon>
        <taxon>Dothideomycetes incertae sedis</taxon>
        <taxon>Acrospermales</taxon>
        <taxon>Acrospermaceae</taxon>
        <taxon>Pseudovirgaria</taxon>
    </lineage>
</organism>
<feature type="transmembrane region" description="Helical" evidence="5">
    <location>
        <begin position="196"/>
        <end position="217"/>
    </location>
</feature>
<dbReference type="Proteomes" id="UP000799437">
    <property type="component" value="Unassembled WGS sequence"/>
</dbReference>
<keyword evidence="2 5" id="KW-0812">Transmembrane</keyword>
<gene>
    <name evidence="7" type="ORF">EJ05DRAFT_198013</name>
</gene>
<dbReference type="RefSeq" id="XP_033604571.1">
    <property type="nucleotide sequence ID" value="XM_033739715.1"/>
</dbReference>
<evidence type="ECO:0000313" key="8">
    <source>
        <dbReference type="Proteomes" id="UP000799437"/>
    </source>
</evidence>
<keyword evidence="4 5" id="KW-0472">Membrane</keyword>
<keyword evidence="8" id="KW-1185">Reference proteome</keyword>
<dbReference type="AlphaFoldDB" id="A0A6A6WJ26"/>
<evidence type="ECO:0000313" key="7">
    <source>
        <dbReference type="EMBL" id="KAF2762120.1"/>
    </source>
</evidence>
<dbReference type="Pfam" id="PF07690">
    <property type="entry name" value="MFS_1"/>
    <property type="match status" value="1"/>
</dbReference>
<comment type="subcellular location">
    <subcellularLocation>
        <location evidence="1">Membrane</location>
        <topology evidence="1">Multi-pass membrane protein</topology>
    </subcellularLocation>
</comment>
<feature type="transmembrane region" description="Helical" evidence="5">
    <location>
        <begin position="466"/>
        <end position="485"/>
    </location>
</feature>
<dbReference type="GO" id="GO:0022857">
    <property type="term" value="F:transmembrane transporter activity"/>
    <property type="evidence" value="ECO:0007669"/>
    <property type="project" value="InterPro"/>
</dbReference>
<feature type="transmembrane region" description="Helical" evidence="5">
    <location>
        <begin position="497"/>
        <end position="517"/>
    </location>
</feature>
<feature type="transmembrane region" description="Helical" evidence="5">
    <location>
        <begin position="223"/>
        <end position="243"/>
    </location>
</feature>
<dbReference type="PANTHER" id="PTHR23502:SF181">
    <property type="entry name" value="MAJOR FACILITATOR SUPERFAMILY (MFS) PROFILE DOMAIN-CONTAINING PROTEIN"/>
    <property type="match status" value="1"/>
</dbReference>
<keyword evidence="3 5" id="KW-1133">Transmembrane helix</keyword>
<dbReference type="PROSITE" id="PS50850">
    <property type="entry name" value="MFS"/>
    <property type="match status" value="1"/>
</dbReference>
<evidence type="ECO:0000256" key="3">
    <source>
        <dbReference type="ARBA" id="ARBA00022989"/>
    </source>
</evidence>
<dbReference type="Gene3D" id="1.20.1250.20">
    <property type="entry name" value="MFS general substrate transporter like domains"/>
    <property type="match status" value="1"/>
</dbReference>
<feature type="transmembrane region" description="Helical" evidence="5">
    <location>
        <begin position="399"/>
        <end position="422"/>
    </location>
</feature>
<feature type="transmembrane region" description="Helical" evidence="5">
    <location>
        <begin position="63"/>
        <end position="90"/>
    </location>
</feature>
<feature type="transmembrane region" description="Helical" evidence="5">
    <location>
        <begin position="434"/>
        <end position="454"/>
    </location>
</feature>
<dbReference type="SUPFAM" id="SSF103473">
    <property type="entry name" value="MFS general substrate transporter"/>
    <property type="match status" value="1"/>
</dbReference>
<sequence>MASFKYAFSLSKQELAEATPPGTSRLIAQRFDDEPGHIHHLRLVPQPSSDAADPLNWPMWRKIAILLCMSIDAFIGNFASSSIASALPLLATPLAFNPPVAFSRLSQLIAVNVLMQGVANIWWVPLANTFGRRPVILISLVLLVFSSMWAGLATSFSSLLAARVFMGIGQAPSEAVSPDVVGEIFFTHQTGRAMGVYTIFLLTGSLVGGISGGYIAGNMGIPWIHWINVILAAITLVLCFFLAPETMFDRQKVLGLNSRQEPSLDTHEKVPDIRLEQTTTHHNEITGSYSFLRSLKIGTYRPGLLRRFFAPYKTLRLPGVWLVMFWYAGLVGGIVAISTVGPTIVASPPYLWGANAGLINVGGLVGSVLGAAATYLSVDHALTSKAKHGSHGLSEAEDRLPVTLPGLFLATCGLWTFGFSAWSSLPKAWVGMEVGLGMLAFGLMQAPSVGFNYLIESYNAVSGDCFVAVTTMRAIVAFSWTFFVGEWVTSAGPAVPFGVFGGLMGLFSLMVIPIWVWGKRLRIVTEKWLPREVEH</sequence>
<dbReference type="EMBL" id="ML996566">
    <property type="protein sequence ID" value="KAF2762120.1"/>
    <property type="molecule type" value="Genomic_DNA"/>
</dbReference>
<proteinExistence type="predicted"/>
<evidence type="ECO:0000256" key="2">
    <source>
        <dbReference type="ARBA" id="ARBA00022692"/>
    </source>
</evidence>
<reference evidence="7" key="1">
    <citation type="journal article" date="2020" name="Stud. Mycol.">
        <title>101 Dothideomycetes genomes: a test case for predicting lifestyles and emergence of pathogens.</title>
        <authorList>
            <person name="Haridas S."/>
            <person name="Albert R."/>
            <person name="Binder M."/>
            <person name="Bloem J."/>
            <person name="Labutti K."/>
            <person name="Salamov A."/>
            <person name="Andreopoulos B."/>
            <person name="Baker S."/>
            <person name="Barry K."/>
            <person name="Bills G."/>
            <person name="Bluhm B."/>
            <person name="Cannon C."/>
            <person name="Castanera R."/>
            <person name="Culley D."/>
            <person name="Daum C."/>
            <person name="Ezra D."/>
            <person name="Gonzalez J."/>
            <person name="Henrissat B."/>
            <person name="Kuo A."/>
            <person name="Liang C."/>
            <person name="Lipzen A."/>
            <person name="Lutzoni F."/>
            <person name="Magnuson J."/>
            <person name="Mondo S."/>
            <person name="Nolan M."/>
            <person name="Ohm R."/>
            <person name="Pangilinan J."/>
            <person name="Park H.-J."/>
            <person name="Ramirez L."/>
            <person name="Alfaro M."/>
            <person name="Sun H."/>
            <person name="Tritt A."/>
            <person name="Yoshinaga Y."/>
            <person name="Zwiers L.-H."/>
            <person name="Turgeon B."/>
            <person name="Goodwin S."/>
            <person name="Spatafora J."/>
            <person name="Crous P."/>
            <person name="Grigoriev I."/>
        </authorList>
    </citation>
    <scope>NUCLEOTIDE SEQUENCE</scope>
    <source>
        <strain evidence="7">CBS 121739</strain>
    </source>
</reference>
<dbReference type="InterPro" id="IPR020846">
    <property type="entry name" value="MFS_dom"/>
</dbReference>
<dbReference type="GO" id="GO:0005886">
    <property type="term" value="C:plasma membrane"/>
    <property type="evidence" value="ECO:0007669"/>
    <property type="project" value="TreeGrafter"/>
</dbReference>
<feature type="transmembrane region" description="Helical" evidence="5">
    <location>
        <begin position="315"/>
        <end position="337"/>
    </location>
</feature>
<evidence type="ECO:0000256" key="4">
    <source>
        <dbReference type="ARBA" id="ARBA00023136"/>
    </source>
</evidence>
<accession>A0A6A6WJ26</accession>
<name>A0A6A6WJ26_9PEZI</name>
<evidence type="ECO:0000256" key="5">
    <source>
        <dbReference type="SAM" id="Phobius"/>
    </source>
</evidence>
<dbReference type="PANTHER" id="PTHR23502">
    <property type="entry name" value="MAJOR FACILITATOR SUPERFAMILY"/>
    <property type="match status" value="1"/>
</dbReference>
<evidence type="ECO:0000259" key="6">
    <source>
        <dbReference type="PROSITE" id="PS50850"/>
    </source>
</evidence>
<feature type="transmembrane region" description="Helical" evidence="5">
    <location>
        <begin position="135"/>
        <end position="162"/>
    </location>
</feature>
<feature type="domain" description="Major facilitator superfamily (MFS) profile" evidence="6">
    <location>
        <begin position="65"/>
        <end position="535"/>
    </location>
</feature>
<protein>
    <submittedName>
        <fullName evidence="7">MFS general substrate transporter</fullName>
    </submittedName>
</protein>
<evidence type="ECO:0000256" key="1">
    <source>
        <dbReference type="ARBA" id="ARBA00004141"/>
    </source>
</evidence>
<feature type="transmembrane region" description="Helical" evidence="5">
    <location>
        <begin position="357"/>
        <end position="378"/>
    </location>
</feature>